<dbReference type="EMBL" id="QLLK01000008">
    <property type="protein sequence ID" value="RAI88072.1"/>
    <property type="molecule type" value="Genomic_DNA"/>
</dbReference>
<evidence type="ECO:0000259" key="3">
    <source>
        <dbReference type="Pfam" id="PF25169"/>
    </source>
</evidence>
<organism evidence="4 5">
    <name type="scientific">Algoriphagus yeomjeoni</name>
    <dbReference type="NCBI Taxonomy" id="291403"/>
    <lineage>
        <taxon>Bacteria</taxon>
        <taxon>Pseudomonadati</taxon>
        <taxon>Bacteroidota</taxon>
        <taxon>Cytophagia</taxon>
        <taxon>Cytophagales</taxon>
        <taxon>Cyclobacteriaceae</taxon>
        <taxon>Algoriphagus</taxon>
    </lineage>
</organism>
<proteinExistence type="predicted"/>
<comment type="caution">
    <text evidence="4">The sequence shown here is derived from an EMBL/GenBank/DDBJ whole genome shotgun (WGS) entry which is preliminary data.</text>
</comment>
<dbReference type="Pfam" id="PF25169">
    <property type="entry name" value="DUF7830"/>
    <property type="match status" value="1"/>
</dbReference>
<name>A0A327PAK5_9BACT</name>
<evidence type="ECO:0000259" key="2">
    <source>
        <dbReference type="Pfam" id="PF25167"/>
    </source>
</evidence>
<dbReference type="Pfam" id="PF25167">
    <property type="entry name" value="DUF7829"/>
    <property type="match status" value="1"/>
</dbReference>
<dbReference type="AlphaFoldDB" id="A0A327PAK5"/>
<reference evidence="4 5" key="1">
    <citation type="submission" date="2018-06" db="EMBL/GenBank/DDBJ databases">
        <title>Genomic Encyclopedia of Archaeal and Bacterial Type Strains, Phase II (KMG-II): from individual species to whole genera.</title>
        <authorList>
            <person name="Goeker M."/>
        </authorList>
    </citation>
    <scope>NUCLEOTIDE SEQUENCE [LARGE SCALE GENOMIC DNA]</scope>
    <source>
        <strain evidence="4 5">DSM 23446</strain>
    </source>
</reference>
<keyword evidence="5" id="KW-1185">Reference proteome</keyword>
<evidence type="ECO:0000259" key="1">
    <source>
        <dbReference type="Pfam" id="PF19500"/>
    </source>
</evidence>
<dbReference type="InterPro" id="IPR057152">
    <property type="entry name" value="DUF7830"/>
</dbReference>
<feature type="domain" description="DUF7829" evidence="2">
    <location>
        <begin position="273"/>
        <end position="422"/>
    </location>
</feature>
<dbReference type="Pfam" id="PF19500">
    <property type="entry name" value="DUF6035"/>
    <property type="match status" value="1"/>
</dbReference>
<feature type="domain" description="DUF6035" evidence="1">
    <location>
        <begin position="91"/>
        <end position="263"/>
    </location>
</feature>
<evidence type="ECO:0000313" key="4">
    <source>
        <dbReference type="EMBL" id="RAI88072.1"/>
    </source>
</evidence>
<dbReference type="InterPro" id="IPR046099">
    <property type="entry name" value="DUF6035"/>
</dbReference>
<accession>A0A327PAK5</accession>
<gene>
    <name evidence="4" type="ORF">LV83_02990</name>
</gene>
<sequence>MGKFRRTIDVARCKETGEIFRASERFIETKEAFLYRRLYHEKSISFECIDCGQHLSISGSKNDKIHFKHFPDHDPCFLVQNKFNPEVQKFYERALIAKESERHKELKQKIGDRLAFVEGVEADSISVDDKFIIKGRDRRKPDVYCRYKGKELVFEIQLSELSLGYILSRHNFYKNYGIYLIWILDTYDIRDQGTKEKDLKYLSDHQNFFKLDESVTDFKLICDYKFPFLTKENALLTPWRKKSITLDQLSFDVQAMQTYFFDFTENLEKIKGQQIIKKEAIRVEEERKLQVQIENAAHSKAQEICLADQVAYDLCNRLDNRDLVDDVFYNQRLLLIFESINQRKIIGFNYGEDKWVSFANNAIEYYQNHWRKIELALRRAELWEMVIESDKKKTFSKKLEKWNSISPKQDNRTNELLFDLFPYLIFQ</sequence>
<evidence type="ECO:0000313" key="5">
    <source>
        <dbReference type="Proteomes" id="UP000249610"/>
    </source>
</evidence>
<protein>
    <submittedName>
        <fullName evidence="4">Competence protein CoiA-like protein</fullName>
    </submittedName>
</protein>
<dbReference type="Proteomes" id="UP000249610">
    <property type="component" value="Unassembled WGS sequence"/>
</dbReference>
<dbReference type="InterPro" id="IPR057151">
    <property type="entry name" value="DUF7829"/>
</dbReference>
<feature type="domain" description="DUF7830" evidence="3">
    <location>
        <begin position="17"/>
        <end position="81"/>
    </location>
</feature>